<keyword evidence="1" id="KW-0472">Membrane</keyword>
<evidence type="ECO:0000313" key="2">
    <source>
        <dbReference type="EnsemblMetazoa" id="XP_016988966.1"/>
    </source>
</evidence>
<evidence type="ECO:0000313" key="4">
    <source>
        <dbReference type="RefSeq" id="XP_016988966.1"/>
    </source>
</evidence>
<accession>A0A6P4FUW3</accession>
<dbReference type="OrthoDB" id="7857153at2759"/>
<keyword evidence="3" id="KW-1185">Reference proteome</keyword>
<dbReference type="GeneID" id="108051386"/>
<reference evidence="3" key="1">
    <citation type="journal article" date="2021" name="Elife">
        <title>Highly contiguous assemblies of 101 drosophilid genomes.</title>
        <authorList>
            <person name="Kim B.Y."/>
            <person name="Wang J.R."/>
            <person name="Miller D.E."/>
            <person name="Barmina O."/>
            <person name="Delaney E."/>
            <person name="Thompson A."/>
            <person name="Comeault A.A."/>
            <person name="Peede D."/>
            <person name="D'Agostino E.R."/>
            <person name="Pelaez J."/>
            <person name="Aguilar J.M."/>
            <person name="Haji D."/>
            <person name="Matsunaga T."/>
            <person name="Armstrong E.E."/>
            <person name="Zych M."/>
            <person name="Ogawa Y."/>
            <person name="Stamenkovic-Radak M."/>
            <person name="Jelic M."/>
            <person name="Veselinovic M.S."/>
            <person name="Tanaskovic M."/>
            <person name="Eric P."/>
            <person name="Gao J.J."/>
            <person name="Katoh T.K."/>
            <person name="Toda M.J."/>
            <person name="Watabe H."/>
            <person name="Watada M."/>
            <person name="Davis J.S."/>
            <person name="Moyle L.C."/>
            <person name="Manoli G."/>
            <person name="Bertolini E."/>
            <person name="Kostal V."/>
            <person name="Hawley R.S."/>
            <person name="Takahashi A."/>
            <person name="Jones C.D."/>
            <person name="Price D.K."/>
            <person name="Whiteman N."/>
            <person name="Kopp A."/>
            <person name="Matute D.R."/>
            <person name="Petrov D.A."/>
        </authorList>
    </citation>
    <scope>NUCLEOTIDE SEQUENCE [LARGE SCALE GENOMIC DNA]</scope>
</reference>
<feature type="transmembrane region" description="Helical" evidence="1">
    <location>
        <begin position="128"/>
        <end position="148"/>
    </location>
</feature>
<dbReference type="AlphaFoldDB" id="A0A6P4FUW3"/>
<reference evidence="2" key="3">
    <citation type="submission" date="2025-05" db="UniProtKB">
        <authorList>
            <consortium name="EnsemblMetazoa"/>
        </authorList>
    </citation>
    <scope>IDENTIFICATION</scope>
</reference>
<proteinExistence type="predicted"/>
<feature type="transmembrane region" description="Helical" evidence="1">
    <location>
        <begin position="54"/>
        <end position="74"/>
    </location>
</feature>
<dbReference type="EnsemblMetazoa" id="XM_017133477.1">
    <property type="protein sequence ID" value="XP_016988966.1"/>
    <property type="gene ID" value="LOC108051386"/>
</dbReference>
<dbReference type="RefSeq" id="XP_016988966.1">
    <property type="nucleotide sequence ID" value="XM_017133477.1"/>
</dbReference>
<organism evidence="4">
    <name type="scientific">Drosophila rhopaloa</name>
    <name type="common">Fruit fly</name>
    <dbReference type="NCBI Taxonomy" id="1041015"/>
    <lineage>
        <taxon>Eukaryota</taxon>
        <taxon>Metazoa</taxon>
        <taxon>Ecdysozoa</taxon>
        <taxon>Arthropoda</taxon>
        <taxon>Hexapoda</taxon>
        <taxon>Insecta</taxon>
        <taxon>Pterygota</taxon>
        <taxon>Neoptera</taxon>
        <taxon>Endopterygota</taxon>
        <taxon>Diptera</taxon>
        <taxon>Brachycera</taxon>
        <taxon>Muscomorpha</taxon>
        <taxon>Ephydroidea</taxon>
        <taxon>Drosophilidae</taxon>
        <taxon>Drosophila</taxon>
        <taxon>Sophophora</taxon>
    </lineage>
</organism>
<sequence length="211" mass="24458">MFKAKYRDIGFFVLLTSMHVCSVLQPVVEAQANFKSAYPSVDRNLILQLGYIYNHWMLVKAMMYSLLVMIGLWYSRHLQSKEPQESEEKRDILKLPEPLTANEVKKGWLNRNTQNSGTELGPFPVKNFLLFALPWLLTFLASGLINYLRLYMVIQHFCISNWKAIQLYGELQVLFLHRLLAVPLIPYWSKITGGAFNLPGNFISFETHLLD</sequence>
<gene>
    <name evidence="4" type="primary">LOC108051386</name>
    <name evidence="2" type="synonym">108051386</name>
</gene>
<dbReference type="OMA" id="HFCISNW"/>
<name>A0A6P4FUW3_DRORH</name>
<dbReference type="Proteomes" id="UP001652680">
    <property type="component" value="Unassembled WGS sequence"/>
</dbReference>
<reference evidence="4" key="2">
    <citation type="submission" date="2025-04" db="UniProtKB">
        <authorList>
            <consortium name="RefSeq"/>
        </authorList>
    </citation>
    <scope>IDENTIFICATION</scope>
</reference>
<keyword evidence="1" id="KW-1133">Transmembrane helix</keyword>
<evidence type="ECO:0000256" key="1">
    <source>
        <dbReference type="SAM" id="Phobius"/>
    </source>
</evidence>
<keyword evidence="1" id="KW-0812">Transmembrane</keyword>
<protein>
    <submittedName>
        <fullName evidence="4">Uncharacterized protein LOC108051386</fullName>
    </submittedName>
</protein>
<evidence type="ECO:0000313" key="3">
    <source>
        <dbReference type="Proteomes" id="UP001652680"/>
    </source>
</evidence>